<proteinExistence type="inferred from homology"/>
<dbReference type="GO" id="GO:0005634">
    <property type="term" value="C:nucleus"/>
    <property type="evidence" value="ECO:0007669"/>
    <property type="project" value="TreeGrafter"/>
</dbReference>
<organism evidence="5 6">
    <name type="scientific">Fomitopsis schrenkii</name>
    <name type="common">Brown rot fungus</name>
    <dbReference type="NCBI Taxonomy" id="2126942"/>
    <lineage>
        <taxon>Eukaryota</taxon>
        <taxon>Fungi</taxon>
        <taxon>Dikarya</taxon>
        <taxon>Basidiomycota</taxon>
        <taxon>Agaricomycotina</taxon>
        <taxon>Agaricomycetes</taxon>
        <taxon>Polyporales</taxon>
        <taxon>Fomitopsis</taxon>
    </lineage>
</organism>
<dbReference type="Proteomes" id="UP000015241">
    <property type="component" value="Unassembled WGS sequence"/>
</dbReference>
<accession>S8FLT0</accession>
<dbReference type="eggNOG" id="ENOG502S7IA">
    <property type="taxonomic scope" value="Eukaryota"/>
</dbReference>
<dbReference type="AlphaFoldDB" id="S8FLT0"/>
<evidence type="ECO:0000256" key="2">
    <source>
        <dbReference type="ARBA" id="ARBA00010895"/>
    </source>
</evidence>
<evidence type="ECO:0000313" key="5">
    <source>
        <dbReference type="EMBL" id="EPT02306.1"/>
    </source>
</evidence>
<evidence type="ECO:0000256" key="4">
    <source>
        <dbReference type="SAM" id="MobiDB-lite"/>
    </source>
</evidence>
<dbReference type="EMBL" id="KE504136">
    <property type="protein sequence ID" value="EPT02306.1"/>
    <property type="molecule type" value="Genomic_DNA"/>
</dbReference>
<evidence type="ECO:0000256" key="3">
    <source>
        <dbReference type="ARBA" id="ARBA00013566"/>
    </source>
</evidence>
<protein>
    <recommendedName>
        <fullName evidence="3">Required for respiratory growth protein 9, mitochondrial</fullName>
    </recommendedName>
</protein>
<feature type="region of interest" description="Disordered" evidence="4">
    <location>
        <begin position="157"/>
        <end position="199"/>
    </location>
</feature>
<name>S8FLT0_FOMSC</name>
<keyword evidence="6" id="KW-1185">Reference proteome</keyword>
<evidence type="ECO:0000256" key="1">
    <source>
        <dbReference type="ARBA" id="ARBA00003548"/>
    </source>
</evidence>
<dbReference type="PANTHER" id="PTHR13475:SF3">
    <property type="entry name" value="NEUGRIN"/>
    <property type="match status" value="1"/>
</dbReference>
<sequence length="199" mass="22741">MSMLSRSAAHLSAASRSFISFYSTVSGLTRTDWRTGAHPAPQPATVSTESLDAPFDHDVELKPIIKRKPGQLPPTPAQAKAHREAMKKAYPDGWSPQRKLSRQGMDALRALHATDPETFTTPLLAGQFHISPEAVRRILKSKWEPTKEERVRLAERERRYREDWKKKKRTEEAGKLKALLATNERREKKERKDDGLMFK</sequence>
<evidence type="ECO:0000313" key="6">
    <source>
        <dbReference type="Proteomes" id="UP000015241"/>
    </source>
</evidence>
<comment type="function">
    <text evidence="1">Required for respiratory activity and maintenance and expression of the mitochondrial genome.</text>
</comment>
<dbReference type="Pfam" id="PF06413">
    <property type="entry name" value="Neugrin"/>
    <property type="match status" value="1"/>
</dbReference>
<reference evidence="5 6" key="1">
    <citation type="journal article" date="2012" name="Science">
        <title>The Paleozoic origin of enzymatic lignin decomposition reconstructed from 31 fungal genomes.</title>
        <authorList>
            <person name="Floudas D."/>
            <person name="Binder M."/>
            <person name="Riley R."/>
            <person name="Barry K."/>
            <person name="Blanchette R.A."/>
            <person name="Henrissat B."/>
            <person name="Martinez A.T."/>
            <person name="Otillar R."/>
            <person name="Spatafora J.W."/>
            <person name="Yadav J.S."/>
            <person name="Aerts A."/>
            <person name="Benoit I."/>
            <person name="Boyd A."/>
            <person name="Carlson A."/>
            <person name="Copeland A."/>
            <person name="Coutinho P.M."/>
            <person name="de Vries R.P."/>
            <person name="Ferreira P."/>
            <person name="Findley K."/>
            <person name="Foster B."/>
            <person name="Gaskell J."/>
            <person name="Glotzer D."/>
            <person name="Gorecki P."/>
            <person name="Heitman J."/>
            <person name="Hesse C."/>
            <person name="Hori C."/>
            <person name="Igarashi K."/>
            <person name="Jurgens J.A."/>
            <person name="Kallen N."/>
            <person name="Kersten P."/>
            <person name="Kohler A."/>
            <person name="Kuees U."/>
            <person name="Kumar T.K.A."/>
            <person name="Kuo A."/>
            <person name="LaButti K."/>
            <person name="Larrondo L.F."/>
            <person name="Lindquist E."/>
            <person name="Ling A."/>
            <person name="Lombard V."/>
            <person name="Lucas S."/>
            <person name="Lundell T."/>
            <person name="Martin R."/>
            <person name="McLaughlin D.J."/>
            <person name="Morgenstern I."/>
            <person name="Morin E."/>
            <person name="Murat C."/>
            <person name="Nagy L.G."/>
            <person name="Nolan M."/>
            <person name="Ohm R.A."/>
            <person name="Patyshakuliyeva A."/>
            <person name="Rokas A."/>
            <person name="Ruiz-Duenas F.J."/>
            <person name="Sabat G."/>
            <person name="Salamov A."/>
            <person name="Samejima M."/>
            <person name="Schmutz J."/>
            <person name="Slot J.C."/>
            <person name="St John F."/>
            <person name="Stenlid J."/>
            <person name="Sun H."/>
            <person name="Sun S."/>
            <person name="Syed K."/>
            <person name="Tsang A."/>
            <person name="Wiebenga A."/>
            <person name="Young D."/>
            <person name="Pisabarro A."/>
            <person name="Eastwood D.C."/>
            <person name="Martin F."/>
            <person name="Cullen D."/>
            <person name="Grigoriev I.V."/>
            <person name="Hibbett D.S."/>
        </authorList>
    </citation>
    <scope>NUCLEOTIDE SEQUENCE</scope>
    <source>
        <strain evidence="6">FP-58527</strain>
    </source>
</reference>
<dbReference type="HOGENOM" id="CLU_095776_0_0_1"/>
<gene>
    <name evidence="5" type="ORF">FOMPIDRAFT_1022925</name>
</gene>
<feature type="compositionally biased region" description="Basic and acidic residues" evidence="4">
    <location>
        <begin position="157"/>
        <end position="175"/>
    </location>
</feature>
<dbReference type="InParanoid" id="S8FLT0"/>
<dbReference type="InterPro" id="IPR010487">
    <property type="entry name" value="NGRN/Rrg9"/>
</dbReference>
<feature type="compositionally biased region" description="Basic and acidic residues" evidence="4">
    <location>
        <begin position="183"/>
        <end position="199"/>
    </location>
</feature>
<dbReference type="PANTHER" id="PTHR13475">
    <property type="entry name" value="NEUGRIN"/>
    <property type="match status" value="1"/>
</dbReference>
<dbReference type="STRING" id="743788.S8FLT0"/>
<comment type="similarity">
    <text evidence="2">Belongs to the RRG9 family.</text>
</comment>
<dbReference type="OrthoDB" id="5578174at2759"/>